<dbReference type="EMBL" id="LSBH01000011">
    <property type="protein sequence ID" value="OAQ69280.1"/>
    <property type="molecule type" value="Genomic_DNA"/>
</dbReference>
<protein>
    <submittedName>
        <fullName evidence="2">Uncharacterized protein</fullName>
    </submittedName>
</protein>
<dbReference type="Proteomes" id="UP000078340">
    <property type="component" value="Unassembled WGS sequence"/>
</dbReference>
<dbReference type="AlphaFoldDB" id="A0A179GFU4"/>
<accession>A0A179GFU4</accession>
<gene>
    <name evidence="1" type="ORF">VFPBJ_10655</name>
    <name evidence="2" type="ORF">VFPFJ_10487</name>
</gene>
<comment type="caution">
    <text evidence="2">The sequence shown here is derived from an EMBL/GenBank/DDBJ whole genome shotgun (WGS) entry which is preliminary data.</text>
</comment>
<evidence type="ECO:0000313" key="1">
    <source>
        <dbReference type="EMBL" id="OAQ69280.1"/>
    </source>
</evidence>
<sequence>MVCPAVHLRCELASPYSVGFSSRAPSDSAPGSFADGAKRTGIFDTVAHRSLVGQDEGSAVCSLPSSSRRWIMSGMLLTMCSIARRSVAGRFRCRASRWLVTLFATQA</sequence>
<reference evidence="2 3" key="1">
    <citation type="submission" date="2016-02" db="EMBL/GenBank/DDBJ databases">
        <title>Biosynthesis of antibiotic leucinostatins and their inhibition on Phytophthora in bio-control Purpureocillium lilacinum.</title>
        <authorList>
            <person name="Wang G."/>
            <person name="Liu Z."/>
            <person name="Lin R."/>
            <person name="Li E."/>
            <person name="Mao Z."/>
            <person name="Ling J."/>
            <person name="Yin W."/>
            <person name="Xie B."/>
        </authorList>
    </citation>
    <scope>NUCLEOTIDE SEQUENCE [LARGE SCALE GENOMIC DNA]</scope>
    <source>
        <strain evidence="1">PLBJ-1</strain>
        <strain evidence="2">PLFJ-1</strain>
    </source>
</reference>
<proteinExistence type="predicted"/>
<dbReference type="Proteomes" id="UP000078240">
    <property type="component" value="Unassembled WGS sequence"/>
</dbReference>
<evidence type="ECO:0000313" key="2">
    <source>
        <dbReference type="EMBL" id="OAQ76705.1"/>
    </source>
</evidence>
<dbReference type="EMBL" id="LSBI01000014">
    <property type="protein sequence ID" value="OAQ76705.1"/>
    <property type="molecule type" value="Genomic_DNA"/>
</dbReference>
<name>A0A179GFU4_PURLI</name>
<organism evidence="2 3">
    <name type="scientific">Purpureocillium lilacinum</name>
    <name type="common">Paecilomyces lilacinus</name>
    <dbReference type="NCBI Taxonomy" id="33203"/>
    <lineage>
        <taxon>Eukaryota</taxon>
        <taxon>Fungi</taxon>
        <taxon>Dikarya</taxon>
        <taxon>Ascomycota</taxon>
        <taxon>Pezizomycotina</taxon>
        <taxon>Sordariomycetes</taxon>
        <taxon>Hypocreomycetidae</taxon>
        <taxon>Hypocreales</taxon>
        <taxon>Ophiocordycipitaceae</taxon>
        <taxon>Purpureocillium</taxon>
    </lineage>
</organism>
<evidence type="ECO:0000313" key="3">
    <source>
        <dbReference type="Proteomes" id="UP000078340"/>
    </source>
</evidence>